<name>A0AAD7BPF0_9AGAR</name>
<sequence>MDSRKESSKLKAITAVDAEFIESWGVNEDEDATPFLTSILVAASQTARAKRENTIKTPERMCRVVTQQLLYQRSNRCMGFQAVFGLFLWSTGCARQTIDALFRCGMSVSYDSVLHSIQSLASHSMLQAVQVAAEPHAFCYDNVNISTSIFVEQRGAAGPAKVTSGTFGILYKLRNARADDMLIAPMMQRFKLSKGLQFNRDIKPGHDDLLSFHDQLIVTVIQRMFTLVPAFEKLANHPDLQYIVRRAIPVGYRILFHDDIYLNQLKRTAESLSKYAIPSYNDQLTNARIRSAQIERAKDTNAWNRREVFQLAFGLFHLCLNLVWAILHVHRGKINEVGSLSYFFSVMEKVRLGNDQPDYHSLLTALEQVLDGLLLNAWARECDSPSLDSFAKSKPTPQQLRDIAGRILVDYATPAPPPHPKFHPKRKKASAASDTESNPPTDAEDEPLPLEEEQEMEDIVLQNTRILTRDLLIVAALVRAISDGDIGRVQVMLPHLAMMFRGSGCNKYCTEILHFIHNLRHVWTPEFAGIMLDNMIICISGRGPGHCMPMDLNIEHLIKYLKGLLHAKGMDTTWDRLGDISAAIVPLQRVKKIVTTALGGSYQGSSHTTPDTGHLVWRVQKKAAEEELQTFQPSRSTATPPTQKKDILYRGERLLQSSTLKTFNKKIAAMIEGRSFEEEVDDLPTLNYSDSSSTTE</sequence>
<dbReference type="AlphaFoldDB" id="A0AAD7BPF0"/>
<evidence type="ECO:0000259" key="2">
    <source>
        <dbReference type="Pfam" id="PF20231"/>
    </source>
</evidence>
<dbReference type="EMBL" id="JARKIF010000011">
    <property type="protein sequence ID" value="KAJ7626969.1"/>
    <property type="molecule type" value="Genomic_DNA"/>
</dbReference>
<feature type="region of interest" description="Disordered" evidence="1">
    <location>
        <begin position="415"/>
        <end position="450"/>
    </location>
</feature>
<protein>
    <recommendedName>
        <fullName evidence="2">DUF6589 domain-containing protein</fullName>
    </recommendedName>
</protein>
<evidence type="ECO:0000256" key="1">
    <source>
        <dbReference type="SAM" id="MobiDB-lite"/>
    </source>
</evidence>
<organism evidence="3 4">
    <name type="scientific">Roridomyces roridus</name>
    <dbReference type="NCBI Taxonomy" id="1738132"/>
    <lineage>
        <taxon>Eukaryota</taxon>
        <taxon>Fungi</taxon>
        <taxon>Dikarya</taxon>
        <taxon>Basidiomycota</taxon>
        <taxon>Agaricomycotina</taxon>
        <taxon>Agaricomycetes</taxon>
        <taxon>Agaricomycetidae</taxon>
        <taxon>Agaricales</taxon>
        <taxon>Marasmiineae</taxon>
        <taxon>Mycenaceae</taxon>
        <taxon>Roridomyces</taxon>
    </lineage>
</organism>
<dbReference type="InterPro" id="IPR046496">
    <property type="entry name" value="DUF6589"/>
</dbReference>
<feature type="compositionally biased region" description="Basic residues" evidence="1">
    <location>
        <begin position="420"/>
        <end position="429"/>
    </location>
</feature>
<evidence type="ECO:0000313" key="3">
    <source>
        <dbReference type="EMBL" id="KAJ7626969.1"/>
    </source>
</evidence>
<keyword evidence="4" id="KW-1185">Reference proteome</keyword>
<feature type="domain" description="DUF6589" evidence="2">
    <location>
        <begin position="261"/>
        <end position="607"/>
    </location>
</feature>
<proteinExistence type="predicted"/>
<dbReference type="Proteomes" id="UP001221142">
    <property type="component" value="Unassembled WGS sequence"/>
</dbReference>
<dbReference type="Pfam" id="PF20231">
    <property type="entry name" value="DUF6589"/>
    <property type="match status" value="1"/>
</dbReference>
<evidence type="ECO:0000313" key="4">
    <source>
        <dbReference type="Proteomes" id="UP001221142"/>
    </source>
</evidence>
<gene>
    <name evidence="3" type="ORF">FB45DRAFT_749875</name>
</gene>
<reference evidence="3" key="1">
    <citation type="submission" date="2023-03" db="EMBL/GenBank/DDBJ databases">
        <title>Massive genome expansion in bonnet fungi (Mycena s.s.) driven by repeated elements and novel gene families across ecological guilds.</title>
        <authorList>
            <consortium name="Lawrence Berkeley National Laboratory"/>
            <person name="Harder C.B."/>
            <person name="Miyauchi S."/>
            <person name="Viragh M."/>
            <person name="Kuo A."/>
            <person name="Thoen E."/>
            <person name="Andreopoulos B."/>
            <person name="Lu D."/>
            <person name="Skrede I."/>
            <person name="Drula E."/>
            <person name="Henrissat B."/>
            <person name="Morin E."/>
            <person name="Kohler A."/>
            <person name="Barry K."/>
            <person name="LaButti K."/>
            <person name="Morin E."/>
            <person name="Salamov A."/>
            <person name="Lipzen A."/>
            <person name="Mereny Z."/>
            <person name="Hegedus B."/>
            <person name="Baldrian P."/>
            <person name="Stursova M."/>
            <person name="Weitz H."/>
            <person name="Taylor A."/>
            <person name="Grigoriev I.V."/>
            <person name="Nagy L.G."/>
            <person name="Martin F."/>
            <person name="Kauserud H."/>
        </authorList>
    </citation>
    <scope>NUCLEOTIDE SEQUENCE</scope>
    <source>
        <strain evidence="3">9284</strain>
    </source>
</reference>
<comment type="caution">
    <text evidence="3">The sequence shown here is derived from an EMBL/GenBank/DDBJ whole genome shotgun (WGS) entry which is preliminary data.</text>
</comment>
<accession>A0AAD7BPF0</accession>